<keyword evidence="11 14" id="KW-0503">Monooxygenase</keyword>
<dbReference type="InterPro" id="IPR017972">
    <property type="entry name" value="Cyt_P450_CS"/>
</dbReference>
<evidence type="ECO:0000256" key="9">
    <source>
        <dbReference type="ARBA" id="ARBA00023002"/>
    </source>
</evidence>
<dbReference type="InterPro" id="IPR050364">
    <property type="entry name" value="Cytochrome_P450_fung"/>
</dbReference>
<dbReference type="GO" id="GO:0020037">
    <property type="term" value="F:heme binding"/>
    <property type="evidence" value="ECO:0007669"/>
    <property type="project" value="InterPro"/>
</dbReference>
<dbReference type="GO" id="GO:0005506">
    <property type="term" value="F:iron ion binding"/>
    <property type="evidence" value="ECO:0007669"/>
    <property type="project" value="InterPro"/>
</dbReference>
<evidence type="ECO:0000256" key="2">
    <source>
        <dbReference type="ARBA" id="ARBA00004167"/>
    </source>
</evidence>
<dbReference type="GO" id="GO:0004497">
    <property type="term" value="F:monooxygenase activity"/>
    <property type="evidence" value="ECO:0007669"/>
    <property type="project" value="UniProtKB-KW"/>
</dbReference>
<feature type="signal peptide" evidence="15">
    <location>
        <begin position="1"/>
        <end position="19"/>
    </location>
</feature>
<dbReference type="Pfam" id="PF00067">
    <property type="entry name" value="p450"/>
    <property type="match status" value="1"/>
</dbReference>
<accession>F1SY78</accession>
<dbReference type="SUPFAM" id="SSF48264">
    <property type="entry name" value="Cytochrome P450"/>
    <property type="match status" value="1"/>
</dbReference>
<comment type="similarity">
    <text evidence="4 14">Belongs to the cytochrome P450 family.</text>
</comment>
<dbReference type="Gene3D" id="1.10.630.10">
    <property type="entry name" value="Cytochrome P450"/>
    <property type="match status" value="1"/>
</dbReference>
<name>F1SY78_9APHY</name>
<evidence type="ECO:0000256" key="6">
    <source>
        <dbReference type="ARBA" id="ARBA00022692"/>
    </source>
</evidence>
<evidence type="ECO:0000313" key="16">
    <source>
        <dbReference type="EMBL" id="BAK09422.1"/>
    </source>
</evidence>
<dbReference type="PROSITE" id="PS00086">
    <property type="entry name" value="CYTOCHROME_P450"/>
    <property type="match status" value="1"/>
</dbReference>
<dbReference type="PRINTS" id="PR00463">
    <property type="entry name" value="EP450I"/>
</dbReference>
<keyword evidence="12" id="KW-0472">Membrane</keyword>
<keyword evidence="6" id="KW-0812">Transmembrane</keyword>
<dbReference type="EMBL" id="AB573289">
    <property type="protein sequence ID" value="BAK09422.1"/>
    <property type="molecule type" value="mRNA"/>
</dbReference>
<protein>
    <submittedName>
        <fullName evidence="16">Cytochrome P450</fullName>
    </submittedName>
</protein>
<comment type="subcellular location">
    <subcellularLocation>
        <location evidence="2">Membrane</location>
        <topology evidence="2">Single-pass membrane protein</topology>
    </subcellularLocation>
</comment>
<evidence type="ECO:0000256" key="11">
    <source>
        <dbReference type="ARBA" id="ARBA00023033"/>
    </source>
</evidence>
<dbReference type="CDD" id="cd11065">
    <property type="entry name" value="CYP64-like"/>
    <property type="match status" value="1"/>
</dbReference>
<sequence>MTQTPVYTALCCLLVLVAARLLGKRSSRLPMPPGPRGLPLLGNVLQMPREQEWTTFAKWAKTYGDIMRLSVFGRHIIVLSSPDVIFDLLEKRSTIYSDRPFFTMASEFIGFDKFVVMEPYGNRLREGRKLIQGNINARSASRLQQVQTSKVSQLLPKILRDNSNLRMHIRWYVAAVIFQVSHGRTIEDFEDPFVRLAETIAEDFALSVRPGAYLVDNFPFLKYVPDWVPGTGWKAVAKQRKHTLNRLRDEPFEYVKQQLAQGTAPPSVTASVIESNPKPNADDAELQRTSTAILYASAADTTVSALESFFLIMGLYPEVQKKAQAELDTVVEAGKLPDYNDRPNLPYVNALIKEILRWNPVLPLALPHSLMQDDEYGGYHIPKGSTIFANSWAVMHDPSLYPDPFEVRPERYLSPNPAINPDPRTFAFGYGRRACPGKMLAEDSLFIIVVRVLSTMTIERAQGADGLPVNRPVEYTSGAISHPTTMDCRVISRSADAEKLIIGV</sequence>
<comment type="pathway">
    <text evidence="3">Secondary metabolite biosynthesis.</text>
</comment>
<keyword evidence="7 13" id="KW-0479">Metal-binding</keyword>
<dbReference type="PANTHER" id="PTHR46300:SF7">
    <property type="entry name" value="P450, PUTATIVE (EUROFUNG)-RELATED"/>
    <property type="match status" value="1"/>
</dbReference>
<dbReference type="AlphaFoldDB" id="F1SY78"/>
<keyword evidence="10 13" id="KW-0408">Iron</keyword>
<proteinExistence type="evidence at transcript level"/>
<evidence type="ECO:0000256" key="1">
    <source>
        <dbReference type="ARBA" id="ARBA00001971"/>
    </source>
</evidence>
<keyword evidence="5 13" id="KW-0349">Heme</keyword>
<evidence type="ECO:0000256" key="5">
    <source>
        <dbReference type="ARBA" id="ARBA00022617"/>
    </source>
</evidence>
<reference evidence="16" key="1">
    <citation type="journal article" date="2012" name="Arch. Microbiol.">
        <title>Molecular identification and functional characterization of cytochrome P450 monooxygenases from the brown-rot basidiomycete Postia placenta.</title>
        <authorList>
            <person name="Ide M."/>
            <person name="Ichinose H."/>
            <person name="Wariishi H."/>
        </authorList>
    </citation>
    <scope>NUCLEOTIDE SEQUENCE</scope>
    <source>
        <strain evidence="16">MAD-698-R</strain>
    </source>
</reference>
<evidence type="ECO:0000256" key="14">
    <source>
        <dbReference type="RuleBase" id="RU000461"/>
    </source>
</evidence>
<evidence type="ECO:0000256" key="12">
    <source>
        <dbReference type="ARBA" id="ARBA00023136"/>
    </source>
</evidence>
<evidence type="ECO:0000256" key="10">
    <source>
        <dbReference type="ARBA" id="ARBA00023004"/>
    </source>
</evidence>
<keyword evidence="9 14" id="KW-0560">Oxidoreductase</keyword>
<feature type="chain" id="PRO_5003270790" evidence="15">
    <location>
        <begin position="20"/>
        <end position="504"/>
    </location>
</feature>
<dbReference type="PRINTS" id="PR00385">
    <property type="entry name" value="P450"/>
</dbReference>
<evidence type="ECO:0000256" key="4">
    <source>
        <dbReference type="ARBA" id="ARBA00010617"/>
    </source>
</evidence>
<evidence type="ECO:0000256" key="8">
    <source>
        <dbReference type="ARBA" id="ARBA00022989"/>
    </source>
</evidence>
<dbReference type="InterPro" id="IPR002401">
    <property type="entry name" value="Cyt_P450_E_grp-I"/>
</dbReference>
<keyword evidence="15" id="KW-0732">Signal</keyword>
<keyword evidence="8" id="KW-1133">Transmembrane helix</keyword>
<evidence type="ECO:0000256" key="7">
    <source>
        <dbReference type="ARBA" id="ARBA00022723"/>
    </source>
</evidence>
<dbReference type="InterPro" id="IPR001128">
    <property type="entry name" value="Cyt_P450"/>
</dbReference>
<evidence type="ECO:0000256" key="13">
    <source>
        <dbReference type="PIRSR" id="PIRSR602401-1"/>
    </source>
</evidence>
<dbReference type="InterPro" id="IPR036396">
    <property type="entry name" value="Cyt_P450_sf"/>
</dbReference>
<evidence type="ECO:0000256" key="3">
    <source>
        <dbReference type="ARBA" id="ARBA00005179"/>
    </source>
</evidence>
<gene>
    <name evidence="16" type="primary">PpCYP082</name>
</gene>
<dbReference type="PANTHER" id="PTHR46300">
    <property type="entry name" value="P450, PUTATIVE (EUROFUNG)-RELATED-RELATED"/>
    <property type="match status" value="1"/>
</dbReference>
<dbReference type="GO" id="GO:0016020">
    <property type="term" value="C:membrane"/>
    <property type="evidence" value="ECO:0007669"/>
    <property type="project" value="UniProtKB-SubCell"/>
</dbReference>
<evidence type="ECO:0000256" key="15">
    <source>
        <dbReference type="SAM" id="SignalP"/>
    </source>
</evidence>
<feature type="binding site" description="axial binding residue" evidence="13">
    <location>
        <position position="435"/>
    </location>
    <ligand>
        <name>heme</name>
        <dbReference type="ChEBI" id="CHEBI:30413"/>
    </ligand>
    <ligandPart>
        <name>Fe</name>
        <dbReference type="ChEBI" id="CHEBI:18248"/>
    </ligandPart>
</feature>
<dbReference type="GO" id="GO:0016705">
    <property type="term" value="F:oxidoreductase activity, acting on paired donors, with incorporation or reduction of molecular oxygen"/>
    <property type="evidence" value="ECO:0007669"/>
    <property type="project" value="InterPro"/>
</dbReference>
<organism evidence="16">
    <name type="scientific">Rhodonia placenta</name>
    <dbReference type="NCBI Taxonomy" id="104341"/>
    <lineage>
        <taxon>Eukaryota</taxon>
        <taxon>Fungi</taxon>
        <taxon>Dikarya</taxon>
        <taxon>Basidiomycota</taxon>
        <taxon>Agaricomycotina</taxon>
        <taxon>Agaricomycetes</taxon>
        <taxon>Polyporales</taxon>
        <taxon>Adustoporiaceae</taxon>
        <taxon>Rhodonia</taxon>
    </lineage>
</organism>
<comment type="cofactor">
    <cofactor evidence="1 13">
        <name>heme</name>
        <dbReference type="ChEBI" id="CHEBI:30413"/>
    </cofactor>
</comment>